<keyword evidence="1" id="KW-0472">Membrane</keyword>
<sequence length="92" mass="11181">MLDVFGWFESLKDIKQIDTVIIDTAQVLWVWVNGLSLNQRLILAASIVLTLYIMKWLLKMLRRAFFRLRLRVRRKFIPKKVDLHLDREQRDR</sequence>
<evidence type="ECO:0000313" key="2">
    <source>
        <dbReference type="EMBL" id="MBF4374150.1"/>
    </source>
</evidence>
<proteinExistence type="predicted"/>
<keyword evidence="1" id="KW-0812">Transmembrane</keyword>
<dbReference type="Proteomes" id="UP000726136">
    <property type="component" value="Unassembled WGS sequence"/>
</dbReference>
<dbReference type="EMBL" id="RDPI01000016">
    <property type="protein sequence ID" value="MBF4374150.1"/>
    <property type="molecule type" value="Genomic_DNA"/>
</dbReference>
<feature type="transmembrane region" description="Helical" evidence="1">
    <location>
        <begin position="41"/>
        <end position="58"/>
    </location>
</feature>
<comment type="caution">
    <text evidence="2">The sequence shown here is derived from an EMBL/GenBank/DDBJ whole genome shotgun (WGS) entry which is preliminary data.</text>
</comment>
<evidence type="ECO:0000313" key="3">
    <source>
        <dbReference type="Proteomes" id="UP000726136"/>
    </source>
</evidence>
<protein>
    <submittedName>
        <fullName evidence="2">Uncharacterized protein</fullName>
    </submittedName>
</protein>
<evidence type="ECO:0000256" key="1">
    <source>
        <dbReference type="SAM" id="Phobius"/>
    </source>
</evidence>
<reference evidence="2 3" key="1">
    <citation type="journal article" date="2021" name="PeerJ">
        <title>Analysis of 44 Vibrio anguillarum genomes reveals high genetic diversity.</title>
        <authorList>
            <person name="Hansen M.J."/>
            <person name="Dalsgaard I."/>
        </authorList>
    </citation>
    <scope>NUCLEOTIDE SEQUENCE [LARGE SCALE GENOMIC DNA]</scope>
    <source>
        <strain evidence="2 3">040915-1/1B</strain>
    </source>
</reference>
<name>A0ABR9Z6Q8_VIBAN</name>
<keyword evidence="1" id="KW-1133">Transmembrane helix</keyword>
<keyword evidence="3" id="KW-1185">Reference proteome</keyword>
<gene>
    <name evidence="2" type="ORF">EAY46_13830</name>
</gene>
<organism evidence="2 3">
    <name type="scientific">Vibrio anguillarum</name>
    <name type="common">Listonella anguillarum</name>
    <dbReference type="NCBI Taxonomy" id="55601"/>
    <lineage>
        <taxon>Bacteria</taxon>
        <taxon>Pseudomonadati</taxon>
        <taxon>Pseudomonadota</taxon>
        <taxon>Gammaproteobacteria</taxon>
        <taxon>Vibrionales</taxon>
        <taxon>Vibrionaceae</taxon>
        <taxon>Vibrio</taxon>
    </lineage>
</organism>
<accession>A0ABR9Z6Q8</accession>